<dbReference type="EMBL" id="JANURM010000002">
    <property type="protein sequence ID" value="MDL0088382.1"/>
    <property type="molecule type" value="Genomic_DNA"/>
</dbReference>
<reference evidence="1" key="1">
    <citation type="submission" date="2022-08" db="EMBL/GenBank/DDBJ databases">
        <authorList>
            <person name="Wang H."/>
        </authorList>
    </citation>
    <scope>NUCLEOTIDE SEQUENCE</scope>
    <source>
        <strain evidence="1">PS10</strain>
    </source>
</reference>
<dbReference type="SUPFAM" id="SSF81901">
    <property type="entry name" value="HCP-like"/>
    <property type="match status" value="1"/>
</dbReference>
<accession>A0ABT7HNV2</accession>
<comment type="caution">
    <text evidence="1">The sequence shown here is derived from an EMBL/GenBank/DDBJ whole genome shotgun (WGS) entry which is preliminary data.</text>
</comment>
<evidence type="ECO:0000313" key="2">
    <source>
        <dbReference type="Proteomes" id="UP001173801"/>
    </source>
</evidence>
<name>A0ABT7HNV2_9BACT</name>
<dbReference type="Proteomes" id="UP001173801">
    <property type="component" value="Unassembled WGS sequence"/>
</dbReference>
<organism evidence="1 2">
    <name type="scientific">Campylobacter gastrosuis</name>
    <dbReference type="NCBI Taxonomy" id="2974576"/>
    <lineage>
        <taxon>Bacteria</taxon>
        <taxon>Pseudomonadati</taxon>
        <taxon>Campylobacterota</taxon>
        <taxon>Epsilonproteobacteria</taxon>
        <taxon>Campylobacterales</taxon>
        <taxon>Campylobacteraceae</taxon>
        <taxon>Campylobacter</taxon>
    </lineage>
</organism>
<evidence type="ECO:0000313" key="1">
    <source>
        <dbReference type="EMBL" id="MDL0088382.1"/>
    </source>
</evidence>
<reference evidence="1" key="2">
    <citation type="journal article" date="2023" name="Microorganisms">
        <title>Isolation and Genomic Characteristics of Cat-Borne Campylobacter felis sp. nov. and Sheep-Borne Campylobacter ovis sp. nov.</title>
        <authorList>
            <person name="Wang H."/>
            <person name="Li Y."/>
            <person name="Gu Y."/>
            <person name="Zhou G."/>
            <person name="Chen X."/>
            <person name="Zhang X."/>
            <person name="Shao Z."/>
            <person name="Zhang J."/>
            <person name="Zhang M."/>
        </authorList>
    </citation>
    <scope>NUCLEOTIDE SEQUENCE</scope>
    <source>
        <strain evidence="1">PS10</strain>
    </source>
</reference>
<protein>
    <recommendedName>
        <fullName evidence="3">Beta-lactamase</fullName>
    </recommendedName>
</protein>
<dbReference type="RefSeq" id="WP_284937031.1">
    <property type="nucleotide sequence ID" value="NZ_JANURM010000002.1"/>
</dbReference>
<gene>
    <name evidence="1" type="ORF">NYG85_03190</name>
</gene>
<proteinExistence type="predicted"/>
<keyword evidence="2" id="KW-1185">Reference proteome</keyword>
<evidence type="ECO:0008006" key="3">
    <source>
        <dbReference type="Google" id="ProtNLM"/>
    </source>
</evidence>
<sequence>MRALKFCLVFAICLFASDLDIKPLSGSKFRSVFKEYLSKDSGDFDNYEFEKDFKMHESYCQKGLVDACEVLGVSYVLGLGTQQDIKKGINLIDFALKNTSDEIFKEQYAYTLNLAKQIQSSGDDAIRKVISTFSKNSSECQSRSGDKDACFKATILTGLLPNDMLGISDQSGFFEMLFDNDIAINGAKNSKISKMLKAYEDILK</sequence>